<feature type="signal peptide" evidence="1">
    <location>
        <begin position="1"/>
        <end position="17"/>
    </location>
</feature>
<gene>
    <name evidence="2" type="ORF">EDC38_3083</name>
</gene>
<accession>A0A3N1NQE5</accession>
<evidence type="ECO:0000256" key="1">
    <source>
        <dbReference type="SAM" id="SignalP"/>
    </source>
</evidence>
<proteinExistence type="predicted"/>
<dbReference type="AlphaFoldDB" id="A0A3N1NQE5"/>
<evidence type="ECO:0000313" key="3">
    <source>
        <dbReference type="Proteomes" id="UP000273643"/>
    </source>
</evidence>
<name>A0A3N1NQE5_9GAMM</name>
<keyword evidence="1" id="KW-0732">Signal</keyword>
<reference evidence="2 3" key="1">
    <citation type="submission" date="2018-11" db="EMBL/GenBank/DDBJ databases">
        <title>Genomic Encyclopedia of Type Strains, Phase IV (KMG-IV): sequencing the most valuable type-strain genomes for metagenomic binning, comparative biology and taxonomic classification.</title>
        <authorList>
            <person name="Goeker M."/>
        </authorList>
    </citation>
    <scope>NUCLEOTIDE SEQUENCE [LARGE SCALE GENOMIC DNA]</scope>
    <source>
        <strain evidence="2 3">DSM 16974</strain>
    </source>
</reference>
<dbReference type="RefSeq" id="WP_123639425.1">
    <property type="nucleotide sequence ID" value="NZ_JBHYFO010000001.1"/>
</dbReference>
<evidence type="ECO:0000313" key="2">
    <source>
        <dbReference type="EMBL" id="ROQ18109.1"/>
    </source>
</evidence>
<keyword evidence="3" id="KW-1185">Reference proteome</keyword>
<comment type="caution">
    <text evidence="2">The sequence shown here is derived from an EMBL/GenBank/DDBJ whole genome shotgun (WGS) entry which is preliminary data.</text>
</comment>
<sequence>MKTLGLMIVSVLFAANAAAEGVTAGAQPNMAIAAAEAGVAMQWDLPESDSTEQDTLMRQDLEKQSRELNEKLEAKLNERLNEKLSRQLQADL</sequence>
<protein>
    <submittedName>
        <fullName evidence="2">Uncharacterized protein</fullName>
    </submittedName>
</protein>
<feature type="chain" id="PRO_5018290791" evidence="1">
    <location>
        <begin position="18"/>
        <end position="92"/>
    </location>
</feature>
<dbReference type="EMBL" id="RJUK01000003">
    <property type="protein sequence ID" value="ROQ18109.1"/>
    <property type="molecule type" value="Genomic_DNA"/>
</dbReference>
<organism evidence="2 3">
    <name type="scientific">Marinimicrobium koreense</name>
    <dbReference type="NCBI Taxonomy" id="306545"/>
    <lineage>
        <taxon>Bacteria</taxon>
        <taxon>Pseudomonadati</taxon>
        <taxon>Pseudomonadota</taxon>
        <taxon>Gammaproteobacteria</taxon>
        <taxon>Cellvibrionales</taxon>
        <taxon>Cellvibrionaceae</taxon>
        <taxon>Marinimicrobium</taxon>
    </lineage>
</organism>
<dbReference type="Proteomes" id="UP000273643">
    <property type="component" value="Unassembled WGS sequence"/>
</dbReference>